<name>A0ABR2GCH1_9ROSI</name>
<dbReference type="PANTHER" id="PTHR48258:SF14">
    <property type="entry name" value="OS02G0583300 PROTEIN"/>
    <property type="match status" value="1"/>
</dbReference>
<feature type="compositionally biased region" description="Acidic residues" evidence="1">
    <location>
        <begin position="393"/>
        <end position="417"/>
    </location>
</feature>
<dbReference type="InterPro" id="IPR025312">
    <property type="entry name" value="DUF4216"/>
</dbReference>
<keyword evidence="4" id="KW-1185">Reference proteome</keyword>
<dbReference type="PANTHER" id="PTHR48258">
    <property type="entry name" value="DUF4218 DOMAIN-CONTAINING PROTEIN-RELATED"/>
    <property type="match status" value="1"/>
</dbReference>
<feature type="region of interest" description="Disordered" evidence="1">
    <location>
        <begin position="389"/>
        <end position="417"/>
    </location>
</feature>
<reference evidence="3 4" key="1">
    <citation type="journal article" date="2024" name="G3 (Bethesda)">
        <title>Genome assembly of Hibiscus sabdariffa L. provides insights into metabolisms of medicinal natural products.</title>
        <authorList>
            <person name="Kim T."/>
        </authorList>
    </citation>
    <scope>NUCLEOTIDE SEQUENCE [LARGE SCALE GENOMIC DNA]</scope>
    <source>
        <strain evidence="3">TK-2024</strain>
        <tissue evidence="3">Old leaves</tissue>
    </source>
</reference>
<evidence type="ECO:0000259" key="2">
    <source>
        <dbReference type="Pfam" id="PF13952"/>
    </source>
</evidence>
<protein>
    <recommendedName>
        <fullName evidence="2">DUF4216 domain-containing protein</fullName>
    </recommendedName>
</protein>
<dbReference type="EMBL" id="JBBPBM010000001">
    <property type="protein sequence ID" value="KAK8600505.1"/>
    <property type="molecule type" value="Genomic_DNA"/>
</dbReference>
<comment type="caution">
    <text evidence="3">The sequence shown here is derived from an EMBL/GenBank/DDBJ whole genome shotgun (WGS) entry which is preliminary data.</text>
</comment>
<proteinExistence type="predicted"/>
<evidence type="ECO:0000313" key="4">
    <source>
        <dbReference type="Proteomes" id="UP001472677"/>
    </source>
</evidence>
<dbReference type="Proteomes" id="UP001472677">
    <property type="component" value="Unassembled WGS sequence"/>
</dbReference>
<feature type="domain" description="DUF4216" evidence="2">
    <location>
        <begin position="249"/>
        <end position="321"/>
    </location>
</feature>
<dbReference type="Pfam" id="PF13952">
    <property type="entry name" value="DUF4216"/>
    <property type="match status" value="1"/>
</dbReference>
<evidence type="ECO:0000313" key="3">
    <source>
        <dbReference type="EMBL" id="KAK8600505.1"/>
    </source>
</evidence>
<organism evidence="3 4">
    <name type="scientific">Hibiscus sabdariffa</name>
    <name type="common">roselle</name>
    <dbReference type="NCBI Taxonomy" id="183260"/>
    <lineage>
        <taxon>Eukaryota</taxon>
        <taxon>Viridiplantae</taxon>
        <taxon>Streptophyta</taxon>
        <taxon>Embryophyta</taxon>
        <taxon>Tracheophyta</taxon>
        <taxon>Spermatophyta</taxon>
        <taxon>Magnoliopsida</taxon>
        <taxon>eudicotyledons</taxon>
        <taxon>Gunneridae</taxon>
        <taxon>Pentapetalae</taxon>
        <taxon>rosids</taxon>
        <taxon>malvids</taxon>
        <taxon>Malvales</taxon>
        <taxon>Malvaceae</taxon>
        <taxon>Malvoideae</taxon>
        <taxon>Hibiscus</taxon>
    </lineage>
</organism>
<sequence>MFDGKVENRSKPKDLSGVDLLQQLNCLNENDFGKHPNKMKRKRNPEELNWTKKSIFFELPYWKTMKLRHNLDVMHIEKNICDNILGTMLNIEGKTKDTVTARLDLEDMKIKKELQLKKREDGSYLMPHACYTLSKEERKKFCCFLKKHKMEIQLQSSLSVEERHRTQFPLWFKNYVTNQGSKGISHEILSLAYGPDIRAQKYMGCIVNGVRFHTKARDKHLTSQNSGVTVEGNLEEDQINFYGILTDIIQLNYIKDYKVVLFKCKWFDLDNKKRRIHRDGHLLSINISKYWYESDPFILSVQAKQVFYLDDTKLGKDWKVVQKFHHRHLFDVPEMQGVENDDVSDADEDFEIYDRNMEMQISENISLHRNDIVANVIDRDIVDNVNILVNSDQESEDGDEGDEIESDEYDTDIEPAL</sequence>
<accession>A0ABR2GCH1</accession>
<evidence type="ECO:0000256" key="1">
    <source>
        <dbReference type="SAM" id="MobiDB-lite"/>
    </source>
</evidence>
<gene>
    <name evidence="3" type="ORF">V6N12_050358</name>
</gene>